<dbReference type="RefSeq" id="WP_126758095.1">
    <property type="nucleotide sequence ID" value="NZ_PIPQ01000009.1"/>
</dbReference>
<gene>
    <name evidence="2" type="ORF">CWE15_10790</name>
</gene>
<dbReference type="Proteomes" id="UP000286976">
    <property type="component" value="Unassembled WGS sequence"/>
</dbReference>
<comment type="caution">
    <text evidence="2">The sequence shown here is derived from an EMBL/GenBank/DDBJ whole genome shotgun (WGS) entry which is preliminary data.</text>
</comment>
<dbReference type="InterPro" id="IPR022742">
    <property type="entry name" value="Hydrolase_4"/>
</dbReference>
<evidence type="ECO:0000313" key="2">
    <source>
        <dbReference type="EMBL" id="RUO37998.1"/>
    </source>
</evidence>
<dbReference type="OrthoDB" id="9788260at2"/>
<organism evidence="2 3">
    <name type="scientific">Aliidiomarina taiwanensis</name>
    <dbReference type="NCBI Taxonomy" id="946228"/>
    <lineage>
        <taxon>Bacteria</taxon>
        <taxon>Pseudomonadati</taxon>
        <taxon>Pseudomonadota</taxon>
        <taxon>Gammaproteobacteria</taxon>
        <taxon>Alteromonadales</taxon>
        <taxon>Idiomarinaceae</taxon>
        <taxon>Aliidiomarina</taxon>
    </lineage>
</organism>
<keyword evidence="3" id="KW-1185">Reference proteome</keyword>
<dbReference type="EMBL" id="PIPQ01000009">
    <property type="protein sequence ID" value="RUO37998.1"/>
    <property type="molecule type" value="Genomic_DNA"/>
</dbReference>
<accession>A0A432WW54</accession>
<reference evidence="2 3" key="1">
    <citation type="journal article" date="2011" name="Front. Microbiol.">
        <title>Genomic signatures of strain selection and enhancement in Bacillus atrophaeus var. globigii, a historical biowarfare simulant.</title>
        <authorList>
            <person name="Gibbons H.S."/>
            <person name="Broomall S.M."/>
            <person name="McNew L.A."/>
            <person name="Daligault H."/>
            <person name="Chapman C."/>
            <person name="Bruce D."/>
            <person name="Karavis M."/>
            <person name="Krepps M."/>
            <person name="McGregor P.A."/>
            <person name="Hong C."/>
            <person name="Park K.H."/>
            <person name="Akmal A."/>
            <person name="Feldman A."/>
            <person name="Lin J.S."/>
            <person name="Chang W.E."/>
            <person name="Higgs B.W."/>
            <person name="Demirev P."/>
            <person name="Lindquist J."/>
            <person name="Liem A."/>
            <person name="Fochler E."/>
            <person name="Read T.D."/>
            <person name="Tapia R."/>
            <person name="Johnson S."/>
            <person name="Bishop-Lilly K.A."/>
            <person name="Detter C."/>
            <person name="Han C."/>
            <person name="Sozhamannan S."/>
            <person name="Rosenzweig C.N."/>
            <person name="Skowronski E.W."/>
        </authorList>
    </citation>
    <scope>NUCLEOTIDE SEQUENCE [LARGE SCALE GENOMIC DNA]</scope>
    <source>
        <strain evidence="2 3">AIT1</strain>
    </source>
</reference>
<dbReference type="InterPro" id="IPR029058">
    <property type="entry name" value="AB_hydrolase_fold"/>
</dbReference>
<evidence type="ECO:0000313" key="3">
    <source>
        <dbReference type="Proteomes" id="UP000286976"/>
    </source>
</evidence>
<dbReference type="AlphaFoldDB" id="A0A432WW54"/>
<protein>
    <submittedName>
        <fullName evidence="2">Lysophospholipase</fullName>
    </submittedName>
</protein>
<name>A0A432WW54_9GAMM</name>
<dbReference type="PANTHER" id="PTHR11614">
    <property type="entry name" value="PHOSPHOLIPASE-RELATED"/>
    <property type="match status" value="1"/>
</dbReference>
<sequence>MDAGELKQQITHWLQARPSDTDTKAWLQWSQRELAEFWQLAEHLEFKAEDTTRVCYCVWAQPEPSPWLVVSPGRVENYEKYKEVALEWAAQGYSIAIIDHRGQGFSDRLTPRYDQGHIANFTDYVDDFAQFMHGLAPRIGQQDAYLLGHSMGSAIAALYLAEHGQREPAFAFKAAALCAPMLGIHTDPWPEPVGKAVVRMGAWLNRKLAPNKPSYFIGMKDYAPVRFAENELTHSEARYQFIVDLYENEPRLRVGGPTWQWLTEALRAMALLPSLAPHIPTPLLVLQAGADKIVSPAPQHAFCKRLSHKGSRLEVIPGSQHEVLMESDSIRQPAVQLIQDYFQQPWA</sequence>
<dbReference type="SUPFAM" id="SSF53474">
    <property type="entry name" value="alpha/beta-Hydrolases"/>
    <property type="match status" value="1"/>
</dbReference>
<evidence type="ECO:0000259" key="1">
    <source>
        <dbReference type="Pfam" id="PF12146"/>
    </source>
</evidence>
<dbReference type="Pfam" id="PF12146">
    <property type="entry name" value="Hydrolase_4"/>
    <property type="match status" value="1"/>
</dbReference>
<dbReference type="Gene3D" id="3.40.50.1820">
    <property type="entry name" value="alpha/beta hydrolase"/>
    <property type="match status" value="1"/>
</dbReference>
<dbReference type="InterPro" id="IPR051044">
    <property type="entry name" value="MAG_DAG_Lipase"/>
</dbReference>
<proteinExistence type="predicted"/>
<feature type="domain" description="Serine aminopeptidase S33" evidence="1">
    <location>
        <begin position="64"/>
        <end position="328"/>
    </location>
</feature>